<evidence type="ECO:0000313" key="2">
    <source>
        <dbReference type="Proteomes" id="UP000252884"/>
    </source>
</evidence>
<gene>
    <name evidence="1" type="ORF">DES41_109127</name>
</gene>
<organism evidence="1 2">
    <name type="scientific">Pseudorhodoferax soli</name>
    <dbReference type="NCBI Taxonomy" id="545864"/>
    <lineage>
        <taxon>Bacteria</taxon>
        <taxon>Pseudomonadati</taxon>
        <taxon>Pseudomonadota</taxon>
        <taxon>Betaproteobacteria</taxon>
        <taxon>Burkholderiales</taxon>
        <taxon>Comamonadaceae</taxon>
    </lineage>
</organism>
<dbReference type="RefSeq" id="WP_114470918.1">
    <property type="nucleotide sequence ID" value="NZ_QPJK01000009.1"/>
</dbReference>
<sequence>MQAQAQCTERLTIPAFEELGGLSCLSAVQTGPDRLTVQIDAEKPAIRQAAARMMAGQLYATFGETPIKLLRYTVMNQGVPGRLVFDATYRVRHLHS</sequence>
<dbReference type="EMBL" id="QPJK01000009">
    <property type="protein sequence ID" value="RCW67404.1"/>
    <property type="molecule type" value="Genomic_DNA"/>
</dbReference>
<accession>A0A368XN05</accession>
<reference evidence="1 2" key="1">
    <citation type="submission" date="2018-07" db="EMBL/GenBank/DDBJ databases">
        <title>Genomic Encyclopedia of Type Strains, Phase IV (KMG-IV): sequencing the most valuable type-strain genomes for metagenomic binning, comparative biology and taxonomic classification.</title>
        <authorList>
            <person name="Goeker M."/>
        </authorList>
    </citation>
    <scope>NUCLEOTIDE SEQUENCE [LARGE SCALE GENOMIC DNA]</scope>
    <source>
        <strain evidence="1 2">DSM 21634</strain>
    </source>
</reference>
<protein>
    <submittedName>
        <fullName evidence="1">Uncharacterized protein</fullName>
    </submittedName>
</protein>
<comment type="caution">
    <text evidence="1">The sequence shown here is derived from an EMBL/GenBank/DDBJ whole genome shotgun (WGS) entry which is preliminary data.</text>
</comment>
<keyword evidence="2" id="KW-1185">Reference proteome</keyword>
<dbReference type="AlphaFoldDB" id="A0A368XN05"/>
<proteinExistence type="predicted"/>
<evidence type="ECO:0000313" key="1">
    <source>
        <dbReference type="EMBL" id="RCW67404.1"/>
    </source>
</evidence>
<dbReference type="Proteomes" id="UP000252884">
    <property type="component" value="Unassembled WGS sequence"/>
</dbReference>
<name>A0A368XN05_9BURK</name>
<dbReference type="OrthoDB" id="8904863at2"/>